<dbReference type="AlphaFoldDB" id="A0A090LI53"/>
<dbReference type="GO" id="GO:0005789">
    <property type="term" value="C:endoplasmic reticulum membrane"/>
    <property type="evidence" value="ECO:0007669"/>
    <property type="project" value="TreeGrafter"/>
</dbReference>
<dbReference type="PANTHER" id="PTHR43908">
    <property type="entry name" value="AT29763P-RELATED"/>
    <property type="match status" value="1"/>
</dbReference>
<accession>A0A090LI53</accession>
<dbReference type="OrthoDB" id="10250354at2759"/>
<organism evidence="2">
    <name type="scientific">Strongyloides ratti</name>
    <name type="common">Parasitic roundworm</name>
    <dbReference type="NCBI Taxonomy" id="34506"/>
    <lineage>
        <taxon>Eukaryota</taxon>
        <taxon>Metazoa</taxon>
        <taxon>Ecdysozoa</taxon>
        <taxon>Nematoda</taxon>
        <taxon>Chromadorea</taxon>
        <taxon>Rhabditida</taxon>
        <taxon>Tylenchina</taxon>
        <taxon>Panagrolaimomorpha</taxon>
        <taxon>Strongyloidoidea</taxon>
        <taxon>Strongyloididae</taxon>
        <taxon>Strongyloides</taxon>
    </lineage>
</organism>
<evidence type="ECO:0000313" key="5">
    <source>
        <dbReference type="WormBase" id="SRAE_2000414500"/>
    </source>
</evidence>
<evidence type="ECO:0000313" key="3">
    <source>
        <dbReference type="Proteomes" id="UP000035682"/>
    </source>
</evidence>
<dbReference type="InterPro" id="IPR051100">
    <property type="entry name" value="DnaJ_subfamily_B/C"/>
</dbReference>
<protein>
    <submittedName>
        <fullName evidence="2 4">DnaJ homolog subfamily B member 9</fullName>
    </submittedName>
</protein>
<dbReference type="Proteomes" id="UP000035682">
    <property type="component" value="Unplaced"/>
</dbReference>
<dbReference type="CTD" id="36381866"/>
<evidence type="ECO:0000259" key="1">
    <source>
        <dbReference type="PROSITE" id="PS50076"/>
    </source>
</evidence>
<dbReference type="RefSeq" id="XP_024508696.1">
    <property type="nucleotide sequence ID" value="XM_024642979.1"/>
</dbReference>
<dbReference type="Gene3D" id="1.10.287.110">
    <property type="entry name" value="DnaJ domain"/>
    <property type="match status" value="1"/>
</dbReference>
<dbReference type="InterPro" id="IPR001623">
    <property type="entry name" value="DnaJ_domain"/>
</dbReference>
<dbReference type="CDD" id="cd06257">
    <property type="entry name" value="DnaJ"/>
    <property type="match status" value="1"/>
</dbReference>
<keyword evidence="3" id="KW-1185">Reference proteome</keyword>
<dbReference type="GeneID" id="36381866"/>
<evidence type="ECO:0000313" key="4">
    <source>
        <dbReference type="WBParaSite" id="SRAE_2000414500.1"/>
    </source>
</evidence>
<dbReference type="SMART" id="SM00271">
    <property type="entry name" value="DnaJ"/>
    <property type="match status" value="1"/>
</dbReference>
<name>A0A090LI53_STRRB</name>
<dbReference type="InterPro" id="IPR036869">
    <property type="entry name" value="J_dom_sf"/>
</dbReference>
<dbReference type="PRINTS" id="PR00625">
    <property type="entry name" value="JDOMAIN"/>
</dbReference>
<dbReference type="STRING" id="34506.A0A090LI53"/>
<gene>
    <name evidence="2 4 5" type="ORF">SRAE_2000414500</name>
</gene>
<dbReference type="GO" id="GO:0071218">
    <property type="term" value="P:cellular response to misfolded protein"/>
    <property type="evidence" value="ECO:0007669"/>
    <property type="project" value="TreeGrafter"/>
</dbReference>
<reference evidence="4" key="2">
    <citation type="submission" date="2020-12" db="UniProtKB">
        <authorList>
            <consortium name="WormBaseParasite"/>
        </authorList>
    </citation>
    <scope>IDENTIFICATION</scope>
</reference>
<sequence length="245" mass="28144">MKGLLKFSLFWIKKRLRMPQDKTHYTVLGVSQEATQDEIKKAYKKLALKYHPDKNPSGEYRFKKISNAYKVLSDPKKKLDYDTSLRQPEDDNDSDSQIINVNFSYQSTPGSMSSFSFTSTSGFNPFANTSGFNHFGRSSRGRENFHPDTNDLASEFFSNSPFGPEFHFFNSFSRQFGGSGFNNDIIDQFFGTFSPNSRARRPNLNHHHNLGGSNLFRNNAFPDPFDLDINSFIDQFLMGDMFPRL</sequence>
<reference evidence="2 3" key="1">
    <citation type="submission" date="2014-09" db="EMBL/GenBank/DDBJ databases">
        <authorList>
            <person name="Martin A.A."/>
        </authorList>
    </citation>
    <scope>NUCLEOTIDE SEQUENCE</scope>
    <source>
        <strain evidence="3">ED321</strain>
        <strain evidence="2">ED321 Heterogonic</strain>
    </source>
</reference>
<dbReference type="SUPFAM" id="SSF46565">
    <property type="entry name" value="Chaperone J-domain"/>
    <property type="match status" value="1"/>
</dbReference>
<proteinExistence type="predicted"/>
<feature type="domain" description="J" evidence="1">
    <location>
        <begin position="23"/>
        <end position="85"/>
    </location>
</feature>
<dbReference type="WBParaSite" id="SRAE_2000414500.1">
    <property type="protein sequence ID" value="SRAE_2000414500.1"/>
    <property type="gene ID" value="WBGene00264373"/>
</dbReference>
<evidence type="ECO:0000313" key="2">
    <source>
        <dbReference type="EMBL" id="CEF69496.1"/>
    </source>
</evidence>
<dbReference type="GO" id="GO:0030544">
    <property type="term" value="F:Hsp70 protein binding"/>
    <property type="evidence" value="ECO:0007669"/>
    <property type="project" value="TreeGrafter"/>
</dbReference>
<dbReference type="WormBase" id="SRAE_2000414500">
    <property type="protein sequence ID" value="SRP10934"/>
    <property type="gene ID" value="WBGene00264373"/>
</dbReference>
<dbReference type="Pfam" id="PF00226">
    <property type="entry name" value="DnaJ"/>
    <property type="match status" value="1"/>
</dbReference>
<dbReference type="EMBL" id="LN609529">
    <property type="protein sequence ID" value="CEF69496.1"/>
    <property type="molecule type" value="Genomic_DNA"/>
</dbReference>
<dbReference type="PROSITE" id="PS50076">
    <property type="entry name" value="DNAJ_2"/>
    <property type="match status" value="1"/>
</dbReference>
<dbReference type="PANTHER" id="PTHR43908:SF3">
    <property type="entry name" value="AT29763P-RELATED"/>
    <property type="match status" value="1"/>
</dbReference>